<protein>
    <recommendedName>
        <fullName evidence="3">Protein NO VEIN C-terminal domain-containing protein</fullName>
    </recommendedName>
</protein>
<keyword evidence="2" id="KW-1185">Reference proteome</keyword>
<evidence type="ECO:0000313" key="2">
    <source>
        <dbReference type="Proteomes" id="UP001470230"/>
    </source>
</evidence>
<sequence length="2145" mass="252409">MNFINKSSTRLYSHNLSNRLNELSNPIEEDQIRWPMEMTQNGKDTLFSETNYDNKDKVAISFEVKRDINTNQYSELIFTHNGPPFNENQLCGLITRISSDKNNDRTTGKFGTGFVTSHVLSKTVYITGDLYENEKTRGFSVTMCREGKTKEELEKNLELIEKSYRKDLEPFNMTQFRYPIKSDLSRKCLERGLIHYKKNIPNVLINCPSIECIHLIDNKNDDKYSASLKEQINESIYCYKISCNENDQYFLVVKDNEANLDISIEIDARKYGNDKEIEIVPRDIDKESLFITFPLIGSKAHSLPFYINSPNFSPSTERNGLYLNGKEYDDEEKTDSGKNKEILMRSIILFEKLIHYLKEKKCSNIYELSFGLQPLKMPYKTFDPKWHNNTFLSEIRKVLISEIMVKTFSGKEIPLKDAIFPIKQIDDNMIGQFIRLSLANKYFPNIISENDCLKWRNRLWETMFYISINDVICKLQTDPSILQEYQMSSLNEFVSFMSIHYKEMLYTIPLIPDMNNQFKCIINDGNYMKKCQTVPDKLIDIMESLNIPWMSTHVNKWITSIDIPEDKTNDAENIIIDKMSNDEVSCFQIMHYVLENNETMKKMFDLITHLQINDIHWESPIYVTNINQRIWESAYKTVIDKIVQTISTYDQSKIKEEIDMITIFVSIFYDHYKFDENVMNTTKIIPNGNYELKNLNDLYNKSDVFHDHFNPIMKQNFQIDFNDIIIHPQINKVIKANKNEEITEFLKIINQKINDLDNEKQTQIAESVIALVPQNDDQTPSLIDQNQIFELYKQLINSDLNKIIIDEKDYNFYNWKISNQNILSIICHKIEETKSLEQFKLKFSFDDDLAIDMLNTIYSFGNYYKLNSYKIVPNKFGNFMNKSDLMSNPDIPDDFYKIISYLEPDSKIEQNIVHSKTKIQNLTNFDVAGFQQRVFQVFTDTIDNKNPDNKLFELIRKVAKIYITTPKDSGFDQLREDLLIHAHLYFVKKRSRLLDTPFEEDFQRWVFELAQNGVDCIQNDEKMDKLYSKDNGKMEFDFQDEQVIFTHYGSPFTEEDLVSLLYQYGGMKDEDQSKIGRFGTGFLSTLVLSRVVHISGDLISKEGKLSGFEVTIYREGNTTEELNKGIKKMEKSKKLNLPLKGKTEFKFILPEVDSNLKKNSEEAYKKGFESLKENIPPILIFNSSIKEITIQNKDERYTFSRIISNGPVQNVVIFSKGCKLKTYIHFSKKDTFIYDPKKIIKEIGVNCLLELNEEEKIVPAKRCLFIGFPLLGPKKFESSVIFNSFEFEPENERSDIILQFDDKIQESYESAINKFIISKGMELFEQIIKYSIDKSYGDLYNAFNGLVNVSDFSKNQFLTKSFIGKMNEFIKTFHIFETKSGSRKQYNEVIIPFIPDYNAYIGYENHTEDRAFFENSIYDEFYNLLIGLQTEKKHLVLYEHCSKWISILRYDFPSKFGPNNLFKMISNLGNISNLVYSGMDTKEAFVNKIILFIEKMKNCNAILYENKILINTYGNFREKYHFYKFNLPIEYLDMLDIVQFDHQKHTLHPEIDHLYSNKNVKFVDFDIENAIIHIKNHIDSENSIQLMKYVIENDDESESLFWFTKFFHNDLTDMIYIELPVIKKTQNHFIDMMNKAHENVIEILINEFKNINVKDNIYFVIKFLEFLKKKITNERFEKEPLIPNQECQLLISKELHKDLIQNENIKDILNKFFDINLRKNLVLDSCSEIVICEGWNLPNISQMILTAIQKDEAKLYEKDKIELYTIIFQHSLSNIKDLPNIIDLIHFFLNKDITVKIQEDESNCWLPNLTEKVMKMAIEDINKYISTFSNILEIKETEDEINILYEKMPILYSLSVKYECFNKIFPNYFGDLKTIDEIQIVYDSQIEIEVLEKLIHYLILLHEPGEVEMTLLNKSIKINDELKKKIKNNFVDLNKLSDDISESISKWNENKKLKACHANDFSYNDFASFINKNEKLKIAFVDKLSSSFKENRFEFTHNLDNFNRLVQIHKVLEEVFSNEITMPDNVLEVPYLIDVVIFELLIKSEKFTEVSWPNLSSEPTDHSVQYCEKTYFIDKKKENYDIMGIDSDDNNYYFVISSPNSDPMTEEQKNFALNLTKSNEHIIEIKIGKPFKLPFLWFTRPKILI</sequence>
<accession>A0ABR2K1F9</accession>
<reference evidence="1 2" key="1">
    <citation type="submission" date="2024-04" db="EMBL/GenBank/DDBJ databases">
        <title>Tritrichomonas musculus Genome.</title>
        <authorList>
            <person name="Alves-Ferreira E."/>
            <person name="Grigg M."/>
            <person name="Lorenzi H."/>
            <person name="Galac M."/>
        </authorList>
    </citation>
    <scope>NUCLEOTIDE SEQUENCE [LARGE SCALE GENOMIC DNA]</scope>
    <source>
        <strain evidence="1 2">EAF2021</strain>
    </source>
</reference>
<dbReference type="SUPFAM" id="SSF55874">
    <property type="entry name" value="ATPase domain of HSP90 chaperone/DNA topoisomerase II/histidine kinase"/>
    <property type="match status" value="2"/>
</dbReference>
<dbReference type="Proteomes" id="UP001470230">
    <property type="component" value="Unassembled WGS sequence"/>
</dbReference>
<proteinExistence type="predicted"/>
<evidence type="ECO:0008006" key="3">
    <source>
        <dbReference type="Google" id="ProtNLM"/>
    </source>
</evidence>
<dbReference type="InterPro" id="IPR036890">
    <property type="entry name" value="HATPase_C_sf"/>
</dbReference>
<name>A0ABR2K1F9_9EUKA</name>
<dbReference type="EMBL" id="JAPFFF010000008">
    <property type="protein sequence ID" value="KAK8883925.1"/>
    <property type="molecule type" value="Genomic_DNA"/>
</dbReference>
<comment type="caution">
    <text evidence="1">The sequence shown here is derived from an EMBL/GenBank/DDBJ whole genome shotgun (WGS) entry which is preliminary data.</text>
</comment>
<evidence type="ECO:0000313" key="1">
    <source>
        <dbReference type="EMBL" id="KAK8883925.1"/>
    </source>
</evidence>
<organism evidence="1 2">
    <name type="scientific">Tritrichomonas musculus</name>
    <dbReference type="NCBI Taxonomy" id="1915356"/>
    <lineage>
        <taxon>Eukaryota</taxon>
        <taxon>Metamonada</taxon>
        <taxon>Parabasalia</taxon>
        <taxon>Tritrichomonadida</taxon>
        <taxon>Tritrichomonadidae</taxon>
        <taxon>Tritrichomonas</taxon>
    </lineage>
</organism>
<dbReference type="NCBIfam" id="NF047352">
    <property type="entry name" value="P_loop_sacsin"/>
    <property type="match status" value="1"/>
</dbReference>
<gene>
    <name evidence="1" type="ORF">M9Y10_043027</name>
</gene>